<feature type="transmembrane region" description="Helical" evidence="1">
    <location>
        <begin position="80"/>
        <end position="105"/>
    </location>
</feature>
<name>A0A552V003_9FLAO</name>
<keyword evidence="1" id="KW-0812">Transmembrane</keyword>
<dbReference type="EMBL" id="VJVZ01000007">
    <property type="protein sequence ID" value="TRW23795.1"/>
    <property type="molecule type" value="Genomic_DNA"/>
</dbReference>
<dbReference type="GO" id="GO:0003677">
    <property type="term" value="F:DNA binding"/>
    <property type="evidence" value="ECO:0007669"/>
    <property type="project" value="InterPro"/>
</dbReference>
<evidence type="ECO:0000313" key="4">
    <source>
        <dbReference type="Proteomes" id="UP000320643"/>
    </source>
</evidence>
<sequence length="277" mass="32751">METISYHNRSFRILAAFGATMFILFYGRTFDLHHALSKPLFWYAFIVSFCVALLIVKIIHEMTVYLDGRFDWRKNFWQRITYQVFLGIFIPALIDVIVFTAYFLVLRKNIVHTGFLSSDLLRVVFLLALLNAYYYIHYRLLTRKHVHEQTSNHSNSDILNIDHNGLHLHLHVKTDVLLIYRDVRVTKVRTVNGNEYTTNHSLAQLNRQYKKQGICQINQSFLVNLYMLKGYINVEKRDSYSPIIKPAYRAAFPESLSHEFVVTRKYSDDFRERLADI</sequence>
<keyword evidence="4" id="KW-1185">Reference proteome</keyword>
<evidence type="ECO:0000259" key="2">
    <source>
        <dbReference type="SMART" id="SM00850"/>
    </source>
</evidence>
<dbReference type="SMART" id="SM00850">
    <property type="entry name" value="LytTR"/>
    <property type="match status" value="1"/>
</dbReference>
<reference evidence="3 4" key="1">
    <citation type="submission" date="2019-07" db="EMBL/GenBank/DDBJ databases">
        <title>Flavobacterium sp. nov., isolated from glacier ice.</title>
        <authorList>
            <person name="Liu Q."/>
            <person name="Xin Y.-H."/>
        </authorList>
    </citation>
    <scope>NUCLEOTIDE SEQUENCE [LARGE SCALE GENOMIC DNA]</scope>
    <source>
        <strain evidence="3 4">ZT4R6</strain>
    </source>
</reference>
<evidence type="ECO:0000313" key="3">
    <source>
        <dbReference type="EMBL" id="TRW23795.1"/>
    </source>
</evidence>
<feature type="transmembrane region" description="Helical" evidence="1">
    <location>
        <begin position="12"/>
        <end position="28"/>
    </location>
</feature>
<dbReference type="OrthoDB" id="1249553at2"/>
<keyword evidence="1" id="KW-1133">Transmembrane helix</keyword>
<feature type="transmembrane region" description="Helical" evidence="1">
    <location>
        <begin position="40"/>
        <end position="59"/>
    </location>
</feature>
<organism evidence="3 4">
    <name type="scientific">Flavobacterium zepuense</name>
    <dbReference type="NCBI Taxonomy" id="2593302"/>
    <lineage>
        <taxon>Bacteria</taxon>
        <taxon>Pseudomonadati</taxon>
        <taxon>Bacteroidota</taxon>
        <taxon>Flavobacteriia</taxon>
        <taxon>Flavobacteriales</taxon>
        <taxon>Flavobacteriaceae</taxon>
        <taxon>Flavobacterium</taxon>
    </lineage>
</organism>
<dbReference type="Proteomes" id="UP000320643">
    <property type="component" value="Unassembled WGS sequence"/>
</dbReference>
<proteinExistence type="predicted"/>
<dbReference type="InterPro" id="IPR007492">
    <property type="entry name" value="LytTR_DNA-bd_dom"/>
</dbReference>
<evidence type="ECO:0000256" key="1">
    <source>
        <dbReference type="SAM" id="Phobius"/>
    </source>
</evidence>
<accession>A0A552V003</accession>
<dbReference type="AlphaFoldDB" id="A0A552V003"/>
<keyword evidence="1" id="KW-0472">Membrane</keyword>
<gene>
    <name evidence="3" type="ORF">FMM05_11550</name>
</gene>
<comment type="caution">
    <text evidence="3">The sequence shown here is derived from an EMBL/GenBank/DDBJ whole genome shotgun (WGS) entry which is preliminary data.</text>
</comment>
<feature type="transmembrane region" description="Helical" evidence="1">
    <location>
        <begin position="120"/>
        <end position="136"/>
    </location>
</feature>
<dbReference type="Pfam" id="PF04397">
    <property type="entry name" value="LytTR"/>
    <property type="match status" value="1"/>
</dbReference>
<dbReference type="RefSeq" id="WP_143373543.1">
    <property type="nucleotide sequence ID" value="NZ_VJVZ01000007.1"/>
</dbReference>
<protein>
    <recommendedName>
        <fullName evidence="2">HTH LytTR-type domain-containing protein</fullName>
    </recommendedName>
</protein>
<feature type="domain" description="HTH LytTR-type" evidence="2">
    <location>
        <begin position="166"/>
        <end position="275"/>
    </location>
</feature>